<evidence type="ECO:0000256" key="2">
    <source>
        <dbReference type="ARBA" id="ARBA00022448"/>
    </source>
</evidence>
<evidence type="ECO:0000256" key="1">
    <source>
        <dbReference type="ARBA" id="ARBA00004571"/>
    </source>
</evidence>
<comment type="caution">
    <text evidence="11">The sequence shown here is derived from an EMBL/GenBank/DDBJ whole genome shotgun (WGS) entry which is preliminary data.</text>
</comment>
<protein>
    <submittedName>
        <fullName evidence="11">Catecholate siderophore receptor Fiu</fullName>
    </submittedName>
</protein>
<keyword evidence="4" id="KW-0812">Transmembrane</keyword>
<comment type="subcellular location">
    <subcellularLocation>
        <location evidence="1">Cell outer membrane</location>
        <topology evidence="1">Multi-pass membrane protein</topology>
    </subcellularLocation>
</comment>
<evidence type="ECO:0000256" key="3">
    <source>
        <dbReference type="ARBA" id="ARBA00022496"/>
    </source>
</evidence>
<dbReference type="Gene3D" id="2.40.170.20">
    <property type="entry name" value="TonB-dependent receptor, beta-barrel domain"/>
    <property type="match status" value="1"/>
</dbReference>
<dbReference type="AlphaFoldDB" id="A0A1J5SA95"/>
<dbReference type="GO" id="GO:0009279">
    <property type="term" value="C:cell outer membrane"/>
    <property type="evidence" value="ECO:0007669"/>
    <property type="project" value="UniProtKB-SubCell"/>
</dbReference>
<sequence length="1238" mass="135400">MRRTLVSAAAACAVALTFAVVPKSFGQAAAGTTGTTGSDQTPSGQDDQTIELSPFVVNSTANSESYQVQDTLAGTRVRTKLSDLGSAISVVSKKFMNDIGATDAQSLLQYTTNSEVGGVYGNFGGMGNNSTISESARLLQPNNDTRVRGLTAADNTRNYFLSSIPWDNFNIDRVDMQRGPNSMLFGVGSPAGIINTSLNDAMFRNAVKVENRVDQYGSLRNSVDINRVLLPNELAVRLVGLDDNEEYRQAGTYNHQKRGYIAVHYTPKWLKFPGASTDIRINDEYGSVSSRNPRTLPPVDNISPWFNTLNKITVNPYVAHQTNGVGAGVGSSNLIPYLNAVRGREFWSNIIYSYPNVNSASISNISEAFALGTPYGIGVSNNSDHSQPTRTSWPVTGSIPGGIAFADAIGITSYSQYAVYANLPGSQYGVYRDKLMTDPSIFNFYDNTLDGPNTHQYQRWNGFNADISQTLLDNRLGFDLSYYSEYYINGGENYLTDQSYAISVDVNTILANGAPNPNVGRPYIETDGVYGNNETRNDRSSWRAQVFGDLRSSDFFSNKTVQSILGRHHITAVASRDTLKTTTMSWSRWDTSLDWLNAVGGAQSLNGGSRNVDMLSYIGGSLMGANSASGLYLSGLNTVHAPTDIPNVNYFDSHWKYSLNPTDPTFLNPNAPWTLPVATAPYGTQPGDPSLQGNQSQNPANYKGWTTMNQTILNADNGGKNQLYFAGNKNRSSVESYAVSWQGYMFDNVLVPAFGWRRDTVTLAANSAPYLDSAQGLIDPFNYNVGPTQLKESQDSRTWSVVLHAPKFIKKYLPKGTDVSLFYDKSNNFQAQSIRKDFLGNGIPDATGTTKEYGVVLSALDGRVSFKANWYDTKVQNANLTGNQLGSQSYMLYLLPTWAAAHAETLYAGLMNKDINGVSVQGNAWFWDYSNHDNNTPYGAQPRGPAEAASDTAELAMIKAFADNSLPQSFYDVYQMPISVAAMQSGDWTNVVTQANWNPVTQGSGALQSASGGTVGGIAPSATVDTESKGVEFEFYAQPLPSWNITMNASKDTSTNQNLNKTMVALINMEQKLWSSPAGDIRLWSAGGQTMRQVFDQNIYGPYQNLLAQAGTQVPELRPWRANVVSSYTFEHGRLRGVSIGGAYRWQQGAILGYKLNPTTELIDVNQPIKGPDDKHFDLWVGYSHKLGHGINWKVQLNLRNVGQGPSLIPIAVEPDGSPAMFRIQDGQLWQLTNTFEF</sequence>
<evidence type="ECO:0000256" key="9">
    <source>
        <dbReference type="ARBA" id="ARBA00023237"/>
    </source>
</evidence>
<keyword evidence="7" id="KW-0798">TonB box</keyword>
<dbReference type="InterPro" id="IPR037066">
    <property type="entry name" value="Plug_dom_sf"/>
</dbReference>
<evidence type="ECO:0000313" key="11">
    <source>
        <dbReference type="EMBL" id="OIR05255.1"/>
    </source>
</evidence>
<keyword evidence="6" id="KW-0406">Ion transport</keyword>
<accession>A0A1J5SA95</accession>
<dbReference type="InterPro" id="IPR012910">
    <property type="entry name" value="Plug_dom"/>
</dbReference>
<dbReference type="EMBL" id="MLJW01000051">
    <property type="protein sequence ID" value="OIR05255.1"/>
    <property type="molecule type" value="Genomic_DNA"/>
</dbReference>
<name>A0A1J5SA95_9ZZZZ</name>
<keyword evidence="5" id="KW-0408">Iron</keyword>
<gene>
    <name evidence="11" type="ORF">GALL_125670</name>
</gene>
<keyword evidence="2" id="KW-0813">Transport</keyword>
<feature type="domain" description="TonB-dependent receptor plug" evidence="10">
    <location>
        <begin position="81"/>
        <end position="193"/>
    </location>
</feature>
<dbReference type="PANTHER" id="PTHR32552">
    <property type="entry name" value="FERRICHROME IRON RECEPTOR-RELATED"/>
    <property type="match status" value="1"/>
</dbReference>
<evidence type="ECO:0000256" key="4">
    <source>
        <dbReference type="ARBA" id="ARBA00022692"/>
    </source>
</evidence>
<dbReference type="InterPro" id="IPR039426">
    <property type="entry name" value="TonB-dep_rcpt-like"/>
</dbReference>
<keyword evidence="9" id="KW-0998">Cell outer membrane</keyword>
<evidence type="ECO:0000256" key="6">
    <source>
        <dbReference type="ARBA" id="ARBA00023065"/>
    </source>
</evidence>
<evidence type="ECO:0000256" key="5">
    <source>
        <dbReference type="ARBA" id="ARBA00023004"/>
    </source>
</evidence>
<keyword evidence="11" id="KW-0675">Receptor</keyword>
<proteinExistence type="predicted"/>
<dbReference type="PANTHER" id="PTHR32552:SF81">
    <property type="entry name" value="TONB-DEPENDENT OUTER MEMBRANE RECEPTOR"/>
    <property type="match status" value="1"/>
</dbReference>
<evidence type="ECO:0000256" key="7">
    <source>
        <dbReference type="ARBA" id="ARBA00023077"/>
    </source>
</evidence>
<reference evidence="11" key="1">
    <citation type="submission" date="2016-10" db="EMBL/GenBank/DDBJ databases">
        <title>Sequence of Gallionella enrichment culture.</title>
        <authorList>
            <person name="Poehlein A."/>
            <person name="Muehling M."/>
            <person name="Daniel R."/>
        </authorList>
    </citation>
    <scope>NUCLEOTIDE SEQUENCE</scope>
</reference>
<evidence type="ECO:0000256" key="8">
    <source>
        <dbReference type="ARBA" id="ARBA00023136"/>
    </source>
</evidence>
<keyword evidence="3" id="KW-0410">Iron transport</keyword>
<organism evidence="11">
    <name type="scientific">mine drainage metagenome</name>
    <dbReference type="NCBI Taxonomy" id="410659"/>
    <lineage>
        <taxon>unclassified sequences</taxon>
        <taxon>metagenomes</taxon>
        <taxon>ecological metagenomes</taxon>
    </lineage>
</organism>
<dbReference type="SUPFAM" id="SSF56935">
    <property type="entry name" value="Porins"/>
    <property type="match status" value="1"/>
</dbReference>
<dbReference type="GO" id="GO:0006826">
    <property type="term" value="P:iron ion transport"/>
    <property type="evidence" value="ECO:0007669"/>
    <property type="project" value="UniProtKB-KW"/>
</dbReference>
<keyword evidence="8" id="KW-0472">Membrane</keyword>
<dbReference type="InterPro" id="IPR036942">
    <property type="entry name" value="Beta-barrel_TonB_sf"/>
</dbReference>
<evidence type="ECO:0000259" key="10">
    <source>
        <dbReference type="Pfam" id="PF07715"/>
    </source>
</evidence>
<dbReference type="Gene3D" id="2.170.130.10">
    <property type="entry name" value="TonB-dependent receptor, plug domain"/>
    <property type="match status" value="1"/>
</dbReference>
<dbReference type="Pfam" id="PF07715">
    <property type="entry name" value="Plug"/>
    <property type="match status" value="1"/>
</dbReference>